<accession>A0ABV3CVA8</accession>
<dbReference type="Proteomes" id="UP001551210">
    <property type="component" value="Unassembled WGS sequence"/>
</dbReference>
<dbReference type="EMBL" id="JBEZAM010000013">
    <property type="protein sequence ID" value="MEU7294155.1"/>
    <property type="molecule type" value="Genomic_DNA"/>
</dbReference>
<evidence type="ECO:0000259" key="3">
    <source>
        <dbReference type="PROSITE" id="PS51677"/>
    </source>
</evidence>
<sequence length="272" mass="29564">MPAATALRRLLPKPPPWVKPPLWVAMYHSITDTADDPYRVTVSPVRFARQLHWLGDRGLRGVSVRELLAATAEGRAKGLVGLTFDDGYADFLDSALPLLRRHGFTATVYVLPGRLGGENAWDTAGPRKSLLSEDQVVRIAEAGMEIGSHGLTHVPLPEVDDAVLAAETRESRVLLEEMTGGPVDGFCYPYGKVDPRAIHAVRKAGYRYACAIDPGPLTGAYALPRVHIGEDDTSWRLTAKRVLHSVRRRHPADLFPAPYGPAPYGPAVVGAP</sequence>
<dbReference type="PANTHER" id="PTHR34216">
    <property type="match status" value="1"/>
</dbReference>
<dbReference type="InterPro" id="IPR011330">
    <property type="entry name" value="Glyco_hydro/deAcase_b/a-brl"/>
</dbReference>
<protein>
    <submittedName>
        <fullName evidence="4">Polysaccharide deacetylase family protein</fullName>
        <ecNumber evidence="4">3.-.-.-</ecNumber>
    </submittedName>
</protein>
<dbReference type="RefSeq" id="WP_359206758.1">
    <property type="nucleotide sequence ID" value="NZ_JBEZAM010000013.1"/>
</dbReference>
<dbReference type="SUPFAM" id="SSF88713">
    <property type="entry name" value="Glycoside hydrolase/deacetylase"/>
    <property type="match status" value="1"/>
</dbReference>
<dbReference type="GO" id="GO:0016787">
    <property type="term" value="F:hydrolase activity"/>
    <property type="evidence" value="ECO:0007669"/>
    <property type="project" value="UniProtKB-KW"/>
</dbReference>
<gene>
    <name evidence="4" type="ORF">AB0A76_13245</name>
</gene>
<evidence type="ECO:0000313" key="5">
    <source>
        <dbReference type="Proteomes" id="UP001551210"/>
    </source>
</evidence>
<evidence type="ECO:0000256" key="2">
    <source>
        <dbReference type="ARBA" id="ARBA00022729"/>
    </source>
</evidence>
<organism evidence="4 5">
    <name type="scientific">Streptomyces exfoliatus</name>
    <name type="common">Streptomyces hydrogenans</name>
    <dbReference type="NCBI Taxonomy" id="1905"/>
    <lineage>
        <taxon>Bacteria</taxon>
        <taxon>Bacillati</taxon>
        <taxon>Actinomycetota</taxon>
        <taxon>Actinomycetes</taxon>
        <taxon>Kitasatosporales</taxon>
        <taxon>Streptomycetaceae</taxon>
        <taxon>Streptomyces</taxon>
    </lineage>
</organism>
<name>A0ABV3CVA8_STREX</name>
<dbReference type="EC" id="3.-.-.-" evidence="4"/>
<dbReference type="PANTHER" id="PTHR34216:SF3">
    <property type="entry name" value="POLY-BETA-1,6-N-ACETYL-D-GLUCOSAMINE N-DEACETYLASE"/>
    <property type="match status" value="1"/>
</dbReference>
<keyword evidence="5" id="KW-1185">Reference proteome</keyword>
<dbReference type="Pfam" id="PF01522">
    <property type="entry name" value="Polysacc_deac_1"/>
    <property type="match status" value="1"/>
</dbReference>
<dbReference type="InterPro" id="IPR002509">
    <property type="entry name" value="NODB_dom"/>
</dbReference>
<reference evidence="4 5" key="1">
    <citation type="submission" date="2024-06" db="EMBL/GenBank/DDBJ databases">
        <title>The Natural Products Discovery Center: Release of the First 8490 Sequenced Strains for Exploring Actinobacteria Biosynthetic Diversity.</title>
        <authorList>
            <person name="Kalkreuter E."/>
            <person name="Kautsar S.A."/>
            <person name="Yang D."/>
            <person name="Bader C.D."/>
            <person name="Teijaro C.N."/>
            <person name="Fluegel L."/>
            <person name="Davis C.M."/>
            <person name="Simpson J.R."/>
            <person name="Lauterbach L."/>
            <person name="Steele A.D."/>
            <person name="Gui C."/>
            <person name="Meng S."/>
            <person name="Li G."/>
            <person name="Viehrig K."/>
            <person name="Ye F."/>
            <person name="Su P."/>
            <person name="Kiefer A.F."/>
            <person name="Nichols A."/>
            <person name="Cepeda A.J."/>
            <person name="Yan W."/>
            <person name="Fan B."/>
            <person name="Jiang Y."/>
            <person name="Adhikari A."/>
            <person name="Zheng C.-J."/>
            <person name="Schuster L."/>
            <person name="Cowan T.M."/>
            <person name="Smanski M.J."/>
            <person name="Chevrette M.G."/>
            <person name="De Carvalho L.P.S."/>
            <person name="Shen B."/>
        </authorList>
    </citation>
    <scope>NUCLEOTIDE SEQUENCE [LARGE SCALE GENOMIC DNA]</scope>
    <source>
        <strain evidence="4 5">NPDC045705</strain>
    </source>
</reference>
<comment type="caution">
    <text evidence="4">The sequence shown here is derived from an EMBL/GenBank/DDBJ whole genome shotgun (WGS) entry which is preliminary data.</text>
</comment>
<dbReference type="CDD" id="cd10918">
    <property type="entry name" value="CE4_NodB_like_5s_6s"/>
    <property type="match status" value="1"/>
</dbReference>
<comment type="subcellular location">
    <subcellularLocation>
        <location evidence="1">Secreted</location>
    </subcellularLocation>
</comment>
<keyword evidence="2" id="KW-0732">Signal</keyword>
<dbReference type="PROSITE" id="PS51677">
    <property type="entry name" value="NODB"/>
    <property type="match status" value="1"/>
</dbReference>
<evidence type="ECO:0000313" key="4">
    <source>
        <dbReference type="EMBL" id="MEU7294155.1"/>
    </source>
</evidence>
<keyword evidence="4" id="KW-0378">Hydrolase</keyword>
<evidence type="ECO:0000256" key="1">
    <source>
        <dbReference type="ARBA" id="ARBA00004613"/>
    </source>
</evidence>
<proteinExistence type="predicted"/>
<feature type="domain" description="NodB homology" evidence="3">
    <location>
        <begin position="78"/>
        <end position="272"/>
    </location>
</feature>
<dbReference type="Gene3D" id="3.20.20.370">
    <property type="entry name" value="Glycoside hydrolase/deacetylase"/>
    <property type="match status" value="1"/>
</dbReference>
<dbReference type="InterPro" id="IPR051398">
    <property type="entry name" value="Polysacch_Deacetylase"/>
</dbReference>